<dbReference type="RefSeq" id="WP_137337895.1">
    <property type="nucleotide sequence ID" value="NZ_CP040079.1"/>
</dbReference>
<evidence type="ECO:0008006" key="4">
    <source>
        <dbReference type="Google" id="ProtNLM"/>
    </source>
</evidence>
<keyword evidence="3" id="KW-1185">Reference proteome</keyword>
<protein>
    <recommendedName>
        <fullName evidence="4">Conjugal transfer protein TraD</fullName>
    </recommendedName>
</protein>
<dbReference type="Proteomes" id="UP000298656">
    <property type="component" value="Chromosome 3"/>
</dbReference>
<sequence>MLLELATIEQPTKQEIKQLDALVRLEKVNQKAEEAKAEVARMMAERRDQVRKARTRELIELGGIVSMANFPVDRGVLTGALLWVLDEMKSDASVEAQLKKRGDTFIAQREKERQLATAGEPA</sequence>
<dbReference type="AlphaFoldDB" id="A0A4P8J0A1"/>
<gene>
    <name evidence="2" type="ORF">FAZ95_39105</name>
</gene>
<dbReference type="InterPro" id="IPR009444">
    <property type="entry name" value="Conjugal_tfr_TraD_a-type"/>
</dbReference>
<dbReference type="KEGG" id="tvl:FAZ95_39105"/>
<keyword evidence="1" id="KW-0175">Coiled coil</keyword>
<feature type="coiled-coil region" evidence="1">
    <location>
        <begin position="18"/>
        <end position="52"/>
    </location>
</feature>
<evidence type="ECO:0000313" key="2">
    <source>
        <dbReference type="EMBL" id="QCP55138.1"/>
    </source>
</evidence>
<organism evidence="2 3">
    <name type="scientific">Trinickia violacea</name>
    <dbReference type="NCBI Taxonomy" id="2571746"/>
    <lineage>
        <taxon>Bacteria</taxon>
        <taxon>Pseudomonadati</taxon>
        <taxon>Pseudomonadota</taxon>
        <taxon>Betaproteobacteria</taxon>
        <taxon>Burkholderiales</taxon>
        <taxon>Burkholderiaceae</taxon>
        <taxon>Trinickia</taxon>
    </lineage>
</organism>
<proteinExistence type="predicted"/>
<dbReference type="OrthoDB" id="9005384at2"/>
<reference evidence="2 3" key="1">
    <citation type="submission" date="2019-05" db="EMBL/GenBank/DDBJ databases">
        <title>Burkholderia sp. DHOD12, isolated from subtropical forest soil.</title>
        <authorList>
            <person name="Gao Z.-H."/>
            <person name="Qiu L.-H."/>
        </authorList>
    </citation>
    <scope>NUCLEOTIDE SEQUENCE [LARGE SCALE GENOMIC DNA]</scope>
    <source>
        <strain evidence="2 3">DHOD12</strain>
    </source>
</reference>
<evidence type="ECO:0000313" key="3">
    <source>
        <dbReference type="Proteomes" id="UP000298656"/>
    </source>
</evidence>
<name>A0A4P8J0A1_9BURK</name>
<dbReference type="EMBL" id="CP040079">
    <property type="protein sequence ID" value="QCP55138.1"/>
    <property type="molecule type" value="Genomic_DNA"/>
</dbReference>
<evidence type="ECO:0000256" key="1">
    <source>
        <dbReference type="SAM" id="Coils"/>
    </source>
</evidence>
<accession>A0A4P8J0A1</accession>
<dbReference type="Pfam" id="PF06412">
    <property type="entry name" value="TraD"/>
    <property type="match status" value="1"/>
</dbReference>